<accession>A0A396S926</accession>
<dbReference type="Gene3D" id="2.40.100.10">
    <property type="entry name" value="Cyclophilin-like"/>
    <property type="match status" value="1"/>
</dbReference>
<dbReference type="EC" id="3.5.2.9" evidence="5"/>
<keyword evidence="3" id="KW-0067">ATP-binding</keyword>
<dbReference type="Proteomes" id="UP000265692">
    <property type="component" value="Unassembled WGS sequence"/>
</dbReference>
<evidence type="ECO:0000259" key="4">
    <source>
        <dbReference type="SMART" id="SM00796"/>
    </source>
</evidence>
<sequence>MTSYNINECIQPLGDSALVIRLGSEIHPSTHQKVKNLSLLLEKNSFTGFIEAVPSYTTLTVYYNPIEVFQSRTASNSKSPYKIVSEHVFHLLKNLRIEDIKKQRIVKIPVVYGGDFGPDLDYVANYNQLTREEVIHIHSANEYLVYMIGFAPGFPFMGGMDERIATPRKDSPRLAIHPGSVGIAGKQTGVYPLETPGGWQIIGRTPLALFLPPSSPPTLLQAGDRIRFVPISEKEFEEYKELKS</sequence>
<dbReference type="PANTHER" id="PTHR34698:SF2">
    <property type="entry name" value="5-OXOPROLINASE SUBUNIT B"/>
    <property type="match status" value="1"/>
</dbReference>
<dbReference type="GO" id="GO:0005524">
    <property type="term" value="F:ATP binding"/>
    <property type="evidence" value="ECO:0007669"/>
    <property type="project" value="UniProtKB-KW"/>
</dbReference>
<dbReference type="InterPro" id="IPR003833">
    <property type="entry name" value="CT_C_D"/>
</dbReference>
<dbReference type="SUPFAM" id="SSF50891">
    <property type="entry name" value="Cyclophilin-like"/>
    <property type="match status" value="1"/>
</dbReference>
<comment type="caution">
    <text evidence="5">The sequence shown here is derived from an EMBL/GenBank/DDBJ whole genome shotgun (WGS) entry which is preliminary data.</text>
</comment>
<dbReference type="InterPro" id="IPR010016">
    <property type="entry name" value="PxpB"/>
</dbReference>
<dbReference type="SUPFAM" id="SSF160467">
    <property type="entry name" value="PH0987 N-terminal domain-like"/>
    <property type="match status" value="1"/>
</dbReference>
<dbReference type="Pfam" id="PF02682">
    <property type="entry name" value="CT_C_D"/>
    <property type="match status" value="1"/>
</dbReference>
<name>A0A396S926_9BACL</name>
<dbReference type="RefSeq" id="WP_118875978.1">
    <property type="nucleotide sequence ID" value="NZ_QWEI01000003.1"/>
</dbReference>
<evidence type="ECO:0000313" key="6">
    <source>
        <dbReference type="Proteomes" id="UP000265692"/>
    </source>
</evidence>
<dbReference type="GO" id="GO:0017168">
    <property type="term" value="F:5-oxoprolinase (ATP-hydrolyzing) activity"/>
    <property type="evidence" value="ECO:0007669"/>
    <property type="project" value="UniProtKB-EC"/>
</dbReference>
<keyword evidence="1" id="KW-0547">Nucleotide-binding</keyword>
<organism evidence="5 6">
    <name type="scientific">Ureibacillus yapensis</name>
    <dbReference type="NCBI Taxonomy" id="2304605"/>
    <lineage>
        <taxon>Bacteria</taxon>
        <taxon>Bacillati</taxon>
        <taxon>Bacillota</taxon>
        <taxon>Bacilli</taxon>
        <taxon>Bacillales</taxon>
        <taxon>Caryophanaceae</taxon>
        <taxon>Ureibacillus</taxon>
    </lineage>
</organism>
<gene>
    <name evidence="5" type="primary">pxpB</name>
    <name evidence="5" type="ORF">D1B33_08680</name>
</gene>
<dbReference type="SMART" id="SM00796">
    <property type="entry name" value="AHS1"/>
    <property type="match status" value="1"/>
</dbReference>
<keyword evidence="2 5" id="KW-0378">Hydrolase</keyword>
<evidence type="ECO:0000256" key="1">
    <source>
        <dbReference type="ARBA" id="ARBA00022741"/>
    </source>
</evidence>
<evidence type="ECO:0000313" key="5">
    <source>
        <dbReference type="EMBL" id="RHW37592.1"/>
    </source>
</evidence>
<keyword evidence="6" id="KW-1185">Reference proteome</keyword>
<dbReference type="EMBL" id="QWEI01000003">
    <property type="protein sequence ID" value="RHW37592.1"/>
    <property type="molecule type" value="Genomic_DNA"/>
</dbReference>
<proteinExistence type="predicted"/>
<evidence type="ECO:0000256" key="2">
    <source>
        <dbReference type="ARBA" id="ARBA00022801"/>
    </source>
</evidence>
<feature type="domain" description="Carboxyltransferase" evidence="4">
    <location>
        <begin position="8"/>
        <end position="220"/>
    </location>
</feature>
<reference evidence="5 6" key="1">
    <citation type="submission" date="2018-08" db="EMBL/GenBank/DDBJ databases">
        <title>Lysinibacillus sp. YLB-03 draft genome sequence.</title>
        <authorList>
            <person name="Yu L."/>
        </authorList>
    </citation>
    <scope>NUCLEOTIDE SEQUENCE [LARGE SCALE GENOMIC DNA]</scope>
    <source>
        <strain evidence="5 6">YLB-03</strain>
    </source>
</reference>
<dbReference type="Gene3D" id="3.30.1360.40">
    <property type="match status" value="1"/>
</dbReference>
<dbReference type="AlphaFoldDB" id="A0A396S926"/>
<evidence type="ECO:0000256" key="3">
    <source>
        <dbReference type="ARBA" id="ARBA00022840"/>
    </source>
</evidence>
<dbReference type="OrthoDB" id="9778567at2"/>
<dbReference type="PANTHER" id="PTHR34698">
    <property type="entry name" value="5-OXOPROLINASE SUBUNIT B"/>
    <property type="match status" value="1"/>
</dbReference>
<protein>
    <submittedName>
        <fullName evidence="5">5-oxoprolinase subunit PxpB</fullName>
        <ecNumber evidence="5">3.5.2.9</ecNumber>
    </submittedName>
</protein>
<dbReference type="InterPro" id="IPR029000">
    <property type="entry name" value="Cyclophilin-like_dom_sf"/>
</dbReference>
<dbReference type="NCBIfam" id="TIGR00370">
    <property type="entry name" value="5-oxoprolinase subunit PxpB"/>
    <property type="match status" value="1"/>
</dbReference>